<protein>
    <submittedName>
        <fullName evidence="2">Uncharacterized protein</fullName>
    </submittedName>
</protein>
<feature type="transmembrane region" description="Helical" evidence="1">
    <location>
        <begin position="29"/>
        <end position="46"/>
    </location>
</feature>
<keyword evidence="1" id="KW-0812">Transmembrane</keyword>
<comment type="caution">
    <text evidence="2">The sequence shown here is derived from an EMBL/GenBank/DDBJ whole genome shotgun (WGS) entry which is preliminary data.</text>
</comment>
<feature type="transmembrane region" description="Helical" evidence="1">
    <location>
        <begin position="6"/>
        <end position="24"/>
    </location>
</feature>
<organism evidence="2 3">
    <name type="scientific">Planococcus dechangensis</name>
    <dbReference type="NCBI Taxonomy" id="1176255"/>
    <lineage>
        <taxon>Bacteria</taxon>
        <taxon>Bacillati</taxon>
        <taxon>Bacillota</taxon>
        <taxon>Bacilli</taxon>
        <taxon>Bacillales</taxon>
        <taxon>Caryophanaceae</taxon>
        <taxon>Planococcus</taxon>
    </lineage>
</organism>
<gene>
    <name evidence="2" type="ORF">ACFO5U_08070</name>
</gene>
<name>A0ABV9MB61_9BACL</name>
<reference evidence="3" key="1">
    <citation type="journal article" date="2019" name="Int. J. Syst. Evol. Microbiol.">
        <title>The Global Catalogue of Microorganisms (GCM) 10K type strain sequencing project: providing services to taxonomists for standard genome sequencing and annotation.</title>
        <authorList>
            <consortium name="The Broad Institute Genomics Platform"/>
            <consortium name="The Broad Institute Genome Sequencing Center for Infectious Disease"/>
            <person name="Wu L."/>
            <person name="Ma J."/>
        </authorList>
    </citation>
    <scope>NUCLEOTIDE SEQUENCE [LARGE SCALE GENOMIC DNA]</scope>
    <source>
        <strain evidence="3">CGMCC 1.12151</strain>
    </source>
</reference>
<keyword evidence="3" id="KW-1185">Reference proteome</keyword>
<keyword evidence="1" id="KW-1133">Transmembrane helix</keyword>
<evidence type="ECO:0000313" key="2">
    <source>
        <dbReference type="EMBL" id="MFC4712810.1"/>
    </source>
</evidence>
<evidence type="ECO:0000256" key="1">
    <source>
        <dbReference type="SAM" id="Phobius"/>
    </source>
</evidence>
<dbReference type="EMBL" id="JBHSGL010000005">
    <property type="protein sequence ID" value="MFC4712810.1"/>
    <property type="molecule type" value="Genomic_DNA"/>
</dbReference>
<dbReference type="Proteomes" id="UP001595932">
    <property type="component" value="Unassembled WGS sequence"/>
</dbReference>
<proteinExistence type="predicted"/>
<keyword evidence="1" id="KW-0472">Membrane</keyword>
<dbReference type="RefSeq" id="WP_377278254.1">
    <property type="nucleotide sequence ID" value="NZ_JBHSGL010000005.1"/>
</dbReference>
<accession>A0ABV9MB61</accession>
<sequence length="215" mass="24818">MYMRWPFYEHALFVALISVPVIFLLSRRWIPVFLLAILIISVVYAWQEPAFVLTSIGTYGLLSVFQFALWSIADKLNQVADESARLKEQYEVLSQKDGELRVLSLQEFFEQSLWMVKTNKPKERAWFMEVLPPVNCPLLTTKLEQVALGAISTERDLVTSKEGKIYLLVKVAEEQALQPLIHRFEEVLHAENLSAAYEIKKKSITKVVEMRSILN</sequence>
<evidence type="ECO:0000313" key="3">
    <source>
        <dbReference type="Proteomes" id="UP001595932"/>
    </source>
</evidence>
<feature type="transmembrane region" description="Helical" evidence="1">
    <location>
        <begin position="52"/>
        <end position="73"/>
    </location>
</feature>